<reference evidence="6 7" key="1">
    <citation type="submission" date="2018-05" db="EMBL/GenBank/DDBJ databases">
        <title>Genome Sequence of an Efficient Indole-Degrading Bacterium, Alcaligenes sp.YBY.</title>
        <authorList>
            <person name="Yang B."/>
        </authorList>
    </citation>
    <scope>NUCLEOTIDE SEQUENCE [LARGE SCALE GENOMIC DNA]</scope>
    <source>
        <strain evidence="6 7">YBY</strain>
    </source>
</reference>
<dbReference type="RefSeq" id="WP_109089490.1">
    <property type="nucleotide sequence ID" value="NZ_QEXO01000004.1"/>
</dbReference>
<feature type="domain" description="HTH gntR-type" evidence="5">
    <location>
        <begin position="6"/>
        <end position="74"/>
    </location>
</feature>
<dbReference type="Pfam" id="PF07729">
    <property type="entry name" value="FCD"/>
    <property type="match status" value="1"/>
</dbReference>
<dbReference type="PANTHER" id="PTHR43537:SF49">
    <property type="entry name" value="TRANSCRIPTIONAL REGULATORY PROTEIN"/>
    <property type="match status" value="1"/>
</dbReference>
<feature type="region of interest" description="Disordered" evidence="4">
    <location>
        <begin position="296"/>
        <end position="323"/>
    </location>
</feature>
<comment type="caution">
    <text evidence="6">The sequence shown here is derived from an EMBL/GenBank/DDBJ whole genome shotgun (WGS) entry which is preliminary data.</text>
</comment>
<protein>
    <submittedName>
        <fullName evidence="6">GntR family transcriptional regulator</fullName>
    </submittedName>
</protein>
<dbReference type="InterPro" id="IPR000524">
    <property type="entry name" value="Tscrpt_reg_HTH_GntR"/>
</dbReference>
<dbReference type="PANTHER" id="PTHR43537">
    <property type="entry name" value="TRANSCRIPTIONAL REGULATOR, GNTR FAMILY"/>
    <property type="match status" value="1"/>
</dbReference>
<evidence type="ECO:0000256" key="1">
    <source>
        <dbReference type="ARBA" id="ARBA00023015"/>
    </source>
</evidence>
<evidence type="ECO:0000256" key="4">
    <source>
        <dbReference type="SAM" id="MobiDB-lite"/>
    </source>
</evidence>
<evidence type="ECO:0000256" key="3">
    <source>
        <dbReference type="ARBA" id="ARBA00023163"/>
    </source>
</evidence>
<dbReference type="SUPFAM" id="SSF46785">
    <property type="entry name" value="Winged helix' DNA-binding domain"/>
    <property type="match status" value="1"/>
</dbReference>
<dbReference type="InterPro" id="IPR008920">
    <property type="entry name" value="TF_FadR/GntR_C"/>
</dbReference>
<gene>
    <name evidence="6" type="ORF">DF183_15080</name>
</gene>
<dbReference type="GO" id="GO:0003700">
    <property type="term" value="F:DNA-binding transcription factor activity"/>
    <property type="evidence" value="ECO:0007669"/>
    <property type="project" value="InterPro"/>
</dbReference>
<dbReference type="InterPro" id="IPR036390">
    <property type="entry name" value="WH_DNA-bd_sf"/>
</dbReference>
<reference evidence="6 7" key="2">
    <citation type="submission" date="2018-05" db="EMBL/GenBank/DDBJ databases">
        <authorList>
            <person name="Lanie J.A."/>
            <person name="Ng W.-L."/>
            <person name="Kazmierczak K.M."/>
            <person name="Andrzejewski T.M."/>
            <person name="Davidsen T.M."/>
            <person name="Wayne K.J."/>
            <person name="Tettelin H."/>
            <person name="Glass J.I."/>
            <person name="Rusch D."/>
            <person name="Podicherti R."/>
            <person name="Tsui H.-C.T."/>
            <person name="Winkler M.E."/>
        </authorList>
    </citation>
    <scope>NUCLEOTIDE SEQUENCE [LARGE SCALE GENOMIC DNA]</scope>
    <source>
        <strain evidence="6 7">YBY</strain>
    </source>
</reference>
<sequence>MKSQSNSLHVTLAHRLLDYVRAGHLQAGHHLTEQSLAEALGASRSPIRGALAYLAEKGIVGAQPPRRGLYLLKGADQLGVIEEELGTSQDDQIYLQLARDKLSGIWGDTLSENDAMRRYGLTRERVRRILARAANEGWMEQRASKGWSFLPMIDGPQACEESYTLRQMLEPAAMLLPGFAIDSTVLRRVRLQQQALADGGWRHAGHAEMYQANATFHEALASLSGNRFIAQTVTRQNQLRRLLEYQETLDRERIRRQCLEHLAILDLLEKGERAQASALLARHLGNASEEKVQQLERQQQRTIRSDSSFREPIVSHAEPMEETAQFSLMAQAKNQE</sequence>
<evidence type="ECO:0000313" key="7">
    <source>
        <dbReference type="Proteomes" id="UP000245216"/>
    </source>
</evidence>
<dbReference type="STRING" id="511.UZ73_16125"/>
<keyword evidence="2" id="KW-0238">DNA-binding</keyword>
<dbReference type="Gene3D" id="1.10.10.10">
    <property type="entry name" value="Winged helix-like DNA-binding domain superfamily/Winged helix DNA-binding domain"/>
    <property type="match status" value="2"/>
</dbReference>
<evidence type="ECO:0000313" key="6">
    <source>
        <dbReference type="EMBL" id="PWE13152.1"/>
    </source>
</evidence>
<dbReference type="InterPro" id="IPR036388">
    <property type="entry name" value="WH-like_DNA-bd_sf"/>
</dbReference>
<dbReference type="SMART" id="SM00895">
    <property type="entry name" value="FCD"/>
    <property type="match status" value="1"/>
</dbReference>
<keyword evidence="1" id="KW-0805">Transcription regulation</keyword>
<dbReference type="Proteomes" id="UP000245216">
    <property type="component" value="Unassembled WGS sequence"/>
</dbReference>
<proteinExistence type="predicted"/>
<name>A0A2U2BGN4_ALCFA</name>
<organism evidence="6 7">
    <name type="scientific">Alcaligenes faecalis</name>
    <dbReference type="NCBI Taxonomy" id="511"/>
    <lineage>
        <taxon>Bacteria</taxon>
        <taxon>Pseudomonadati</taxon>
        <taxon>Pseudomonadota</taxon>
        <taxon>Betaproteobacteria</taxon>
        <taxon>Burkholderiales</taxon>
        <taxon>Alcaligenaceae</taxon>
        <taxon>Alcaligenes</taxon>
    </lineage>
</organism>
<evidence type="ECO:0000259" key="5">
    <source>
        <dbReference type="PROSITE" id="PS50949"/>
    </source>
</evidence>
<dbReference type="SMART" id="SM00345">
    <property type="entry name" value="HTH_GNTR"/>
    <property type="match status" value="2"/>
</dbReference>
<dbReference type="EMBL" id="QEXO01000004">
    <property type="protein sequence ID" value="PWE13152.1"/>
    <property type="molecule type" value="Genomic_DNA"/>
</dbReference>
<dbReference type="GO" id="GO:0003677">
    <property type="term" value="F:DNA binding"/>
    <property type="evidence" value="ECO:0007669"/>
    <property type="project" value="UniProtKB-KW"/>
</dbReference>
<dbReference type="InterPro" id="IPR011711">
    <property type="entry name" value="GntR_C"/>
</dbReference>
<dbReference type="PROSITE" id="PS50949">
    <property type="entry name" value="HTH_GNTR"/>
    <property type="match status" value="1"/>
</dbReference>
<dbReference type="SUPFAM" id="SSF48008">
    <property type="entry name" value="GntR ligand-binding domain-like"/>
    <property type="match status" value="1"/>
</dbReference>
<dbReference type="AlphaFoldDB" id="A0A2U2BGN4"/>
<evidence type="ECO:0000256" key="2">
    <source>
        <dbReference type="ARBA" id="ARBA00023125"/>
    </source>
</evidence>
<dbReference type="Gene3D" id="1.20.120.530">
    <property type="entry name" value="GntR ligand-binding domain-like"/>
    <property type="match status" value="1"/>
</dbReference>
<keyword evidence="3" id="KW-0804">Transcription</keyword>
<dbReference type="Pfam" id="PF00392">
    <property type="entry name" value="GntR"/>
    <property type="match status" value="1"/>
</dbReference>
<accession>A0A2U2BGN4</accession>